<keyword evidence="14 17" id="KW-0413">Isomerase</keyword>
<evidence type="ECO:0000313" key="17">
    <source>
        <dbReference type="EMBL" id="GGJ08531.1"/>
    </source>
</evidence>
<dbReference type="GO" id="GO:0003755">
    <property type="term" value="F:peptidyl-prolyl cis-trans isomerase activity"/>
    <property type="evidence" value="ECO:0007669"/>
    <property type="project" value="UniProtKB-KW"/>
</dbReference>
<evidence type="ECO:0000256" key="14">
    <source>
        <dbReference type="PROSITE-ProRule" id="PRU00278"/>
    </source>
</evidence>
<dbReference type="GO" id="GO:0005886">
    <property type="term" value="C:plasma membrane"/>
    <property type="evidence" value="ECO:0007669"/>
    <property type="project" value="UniProtKB-SubCell"/>
</dbReference>
<reference evidence="17" key="2">
    <citation type="submission" date="2020-09" db="EMBL/GenBank/DDBJ databases">
        <authorList>
            <person name="Sun Q."/>
            <person name="Zhou Y."/>
        </authorList>
    </citation>
    <scope>NUCLEOTIDE SEQUENCE</scope>
    <source>
        <strain evidence="17">CGMCC 1.3617</strain>
    </source>
</reference>
<sequence>MLTAMRRLAGTWFARLLFLLLIGSFAIWGIEDVVRNFGRDSAVVRVGDSAIELPEAQAAARREMTRIARQLGNRFEPDENIRRAVGATALERLIAERVLRNEAKHLGIVAPADVVRDAVFAIPGLRGPDGQFSRQTFDGFLRANELTEAQFLQAVADDVLRQQIAGAIRAGSAAPDAMVAPLVAWALQRRTAEVVRVARDAMPEPEAPTEAQLRRYEENNPERFSSPAYRESSVLILSPETLSGEIEVSDADLQQAYEARRAQFETPERRALEQAVVPSEDAAKAIAEAWRGGADLAAIEAQARAADGGAADLGLLDRAALPIADVAAAAFAAAPGAVTDPVRSAFGWHVLKVERVEPAATRTLDQVRDQLRRDVAHDRALDMAYERANRVEDALAGGATLAEVAQRFSLPIVSATLDATGHDQADAEVALPVAAAQRAELLRAIFAARQGDAPRMTEMGDAFVAIEIRGVVPRALRPFETVEAAVREAYVADARRREAEARAAALLAAIRGGKSVAEAAGEAGLTVQTIGPFTRDPAQAGELPTELVAPLFEAKQGDATMVETRDGFAVARLTEIIPFDPASDANAMARVRTGIEQSMQDELEAQFSNALRGRANVRVNTDMLNQVTGP</sequence>
<comment type="subcellular location">
    <subcellularLocation>
        <location evidence="1">Cell inner membrane</location>
        <topology evidence="1">Single-pass type II membrane protein</topology>
        <orientation evidence="1">Periplasmic side</orientation>
    </subcellularLocation>
</comment>
<proteinExistence type="inferred from homology"/>
<keyword evidence="6 15" id="KW-1133">Transmembrane helix</keyword>
<keyword evidence="18" id="KW-1185">Reference proteome</keyword>
<gene>
    <name evidence="17" type="primary">ybaU</name>
    <name evidence="17" type="ORF">GCM10011320_14350</name>
</gene>
<evidence type="ECO:0000256" key="6">
    <source>
        <dbReference type="ARBA" id="ARBA00022989"/>
    </source>
</evidence>
<keyword evidence="3" id="KW-1003">Cell membrane</keyword>
<dbReference type="EMBL" id="BMKW01000003">
    <property type="protein sequence ID" value="GGJ08531.1"/>
    <property type="molecule type" value="Genomic_DNA"/>
</dbReference>
<dbReference type="PROSITE" id="PS50198">
    <property type="entry name" value="PPIC_PPIASE_2"/>
    <property type="match status" value="1"/>
</dbReference>
<evidence type="ECO:0000256" key="4">
    <source>
        <dbReference type="ARBA" id="ARBA00022519"/>
    </source>
</evidence>
<keyword evidence="7 15" id="KW-0472">Membrane</keyword>
<keyword evidence="4" id="KW-0997">Cell inner membrane</keyword>
<evidence type="ECO:0000256" key="11">
    <source>
        <dbReference type="ARBA" id="ARBA00038408"/>
    </source>
</evidence>
<evidence type="ECO:0000256" key="13">
    <source>
        <dbReference type="ARBA" id="ARBA00042775"/>
    </source>
</evidence>
<evidence type="ECO:0000256" key="15">
    <source>
        <dbReference type="SAM" id="Phobius"/>
    </source>
</evidence>
<reference evidence="17" key="1">
    <citation type="journal article" date="2014" name="Int. J. Syst. Evol. Microbiol.">
        <title>Complete genome sequence of Corynebacterium casei LMG S-19264T (=DSM 44701T), isolated from a smear-ripened cheese.</title>
        <authorList>
            <consortium name="US DOE Joint Genome Institute (JGI-PGF)"/>
            <person name="Walter F."/>
            <person name="Albersmeier A."/>
            <person name="Kalinowski J."/>
            <person name="Ruckert C."/>
        </authorList>
    </citation>
    <scope>NUCLEOTIDE SEQUENCE</scope>
    <source>
        <strain evidence="17">CGMCC 1.3617</strain>
    </source>
</reference>
<comment type="similarity">
    <text evidence="11">Belongs to the PpiD chaperone family.</text>
</comment>
<evidence type="ECO:0000256" key="7">
    <source>
        <dbReference type="ARBA" id="ARBA00023136"/>
    </source>
</evidence>
<evidence type="ECO:0000259" key="16">
    <source>
        <dbReference type="PROSITE" id="PS50198"/>
    </source>
</evidence>
<feature type="transmembrane region" description="Helical" evidence="15">
    <location>
        <begin position="12"/>
        <end position="30"/>
    </location>
</feature>
<keyword evidence="5 15" id="KW-0812">Transmembrane</keyword>
<protein>
    <recommendedName>
        <fullName evidence="2">Parvulin-like PPIase</fullName>
    </recommendedName>
    <alternativeName>
        <fullName evidence="9">Peptidyl-prolyl cis-trans isomerase plp</fullName>
    </alternativeName>
    <alternativeName>
        <fullName evidence="12">Periplasmic chaperone PpiD</fullName>
    </alternativeName>
    <alternativeName>
        <fullName evidence="13">Periplasmic folding chaperone</fullName>
    </alternativeName>
    <alternativeName>
        <fullName evidence="10">Rotamase plp</fullName>
    </alternativeName>
</protein>
<dbReference type="Gene3D" id="3.10.50.40">
    <property type="match status" value="1"/>
</dbReference>
<dbReference type="AlphaFoldDB" id="A0A917KDZ6"/>
<dbReference type="InterPro" id="IPR027304">
    <property type="entry name" value="Trigger_fact/SurA_dom_sf"/>
</dbReference>
<evidence type="ECO:0000256" key="2">
    <source>
        <dbReference type="ARBA" id="ARBA00018370"/>
    </source>
</evidence>
<dbReference type="InterPro" id="IPR000297">
    <property type="entry name" value="PPIase_PpiC"/>
</dbReference>
<dbReference type="Gene3D" id="1.10.4030.10">
    <property type="entry name" value="Porin chaperone SurA, peptide-binding domain"/>
    <property type="match status" value="1"/>
</dbReference>
<dbReference type="InterPro" id="IPR046357">
    <property type="entry name" value="PPIase_dom_sf"/>
</dbReference>
<keyword evidence="14" id="KW-0697">Rotamase</keyword>
<dbReference type="PANTHER" id="PTHR47529">
    <property type="entry name" value="PEPTIDYL-PROLYL CIS-TRANS ISOMERASE D"/>
    <property type="match status" value="1"/>
</dbReference>
<dbReference type="SUPFAM" id="SSF54534">
    <property type="entry name" value="FKBP-like"/>
    <property type="match status" value="1"/>
</dbReference>
<dbReference type="PANTHER" id="PTHR47529:SF1">
    <property type="entry name" value="PERIPLASMIC CHAPERONE PPID"/>
    <property type="match status" value="1"/>
</dbReference>
<dbReference type="RefSeq" id="WP_188966263.1">
    <property type="nucleotide sequence ID" value="NZ_BMKW01000003.1"/>
</dbReference>
<evidence type="ECO:0000256" key="12">
    <source>
        <dbReference type="ARBA" id="ARBA00040743"/>
    </source>
</evidence>
<dbReference type="Pfam" id="PF13145">
    <property type="entry name" value="Rotamase_2"/>
    <property type="match status" value="2"/>
</dbReference>
<evidence type="ECO:0000256" key="1">
    <source>
        <dbReference type="ARBA" id="ARBA00004382"/>
    </source>
</evidence>
<evidence type="ECO:0000256" key="10">
    <source>
        <dbReference type="ARBA" id="ARBA00031484"/>
    </source>
</evidence>
<evidence type="ECO:0000256" key="5">
    <source>
        <dbReference type="ARBA" id="ARBA00022692"/>
    </source>
</evidence>
<dbReference type="InterPro" id="IPR052029">
    <property type="entry name" value="PpiD_chaperone"/>
</dbReference>
<accession>A0A917KDZ6</accession>
<evidence type="ECO:0000256" key="3">
    <source>
        <dbReference type="ARBA" id="ARBA00022475"/>
    </source>
</evidence>
<evidence type="ECO:0000313" key="18">
    <source>
        <dbReference type="Proteomes" id="UP000661507"/>
    </source>
</evidence>
<evidence type="ECO:0000256" key="8">
    <source>
        <dbReference type="ARBA" id="ARBA00023186"/>
    </source>
</evidence>
<evidence type="ECO:0000256" key="9">
    <source>
        <dbReference type="ARBA" id="ARBA00030642"/>
    </source>
</evidence>
<feature type="domain" description="PpiC" evidence="16">
    <location>
        <begin position="267"/>
        <end position="355"/>
    </location>
</feature>
<comment type="caution">
    <text evidence="17">The sequence shown here is derived from an EMBL/GenBank/DDBJ whole genome shotgun (WGS) entry which is preliminary data.</text>
</comment>
<name>A0A917KDZ6_9PROT</name>
<dbReference type="SUPFAM" id="SSF109998">
    <property type="entry name" value="Triger factor/SurA peptide-binding domain-like"/>
    <property type="match status" value="1"/>
</dbReference>
<organism evidence="17 18">
    <name type="scientific">Neoroseomonas lacus</name>
    <dbReference type="NCBI Taxonomy" id="287609"/>
    <lineage>
        <taxon>Bacteria</taxon>
        <taxon>Pseudomonadati</taxon>
        <taxon>Pseudomonadota</taxon>
        <taxon>Alphaproteobacteria</taxon>
        <taxon>Acetobacterales</taxon>
        <taxon>Acetobacteraceae</taxon>
        <taxon>Neoroseomonas</taxon>
    </lineage>
</organism>
<dbReference type="Proteomes" id="UP000661507">
    <property type="component" value="Unassembled WGS sequence"/>
</dbReference>
<dbReference type="Pfam" id="PF13624">
    <property type="entry name" value="SurA_N_3"/>
    <property type="match status" value="1"/>
</dbReference>
<keyword evidence="8" id="KW-0143">Chaperone</keyword>